<evidence type="ECO:0000256" key="4">
    <source>
        <dbReference type="PROSITE-ProRule" id="PRU00191"/>
    </source>
</evidence>
<dbReference type="PANTHER" id="PTHR10872:SF2">
    <property type="entry name" value="LNK, ISOFORM D"/>
    <property type="match status" value="1"/>
</dbReference>
<evidence type="ECO:0000259" key="6">
    <source>
        <dbReference type="PROSITE" id="PS50001"/>
    </source>
</evidence>
<evidence type="ECO:0000313" key="9">
    <source>
        <dbReference type="Proteomes" id="UP001374579"/>
    </source>
</evidence>
<dbReference type="EMBL" id="JBAMIC010004070">
    <property type="protein sequence ID" value="KAK7087468.1"/>
    <property type="molecule type" value="Genomic_DNA"/>
</dbReference>
<proteinExistence type="inferred from homology"/>
<feature type="region of interest" description="Disordered" evidence="5">
    <location>
        <begin position="155"/>
        <end position="182"/>
    </location>
</feature>
<dbReference type="InterPro" id="IPR000980">
    <property type="entry name" value="SH2"/>
</dbReference>
<dbReference type="InterPro" id="IPR036290">
    <property type="entry name" value="Phe_ZIP_sf"/>
</dbReference>
<comment type="similarity">
    <text evidence="1">Belongs to the SH2B adapter family.</text>
</comment>
<dbReference type="Gene3D" id="6.10.140.110">
    <property type="match status" value="1"/>
</dbReference>
<evidence type="ECO:0000313" key="8">
    <source>
        <dbReference type="EMBL" id="KAK7087468.1"/>
    </source>
</evidence>
<feature type="compositionally biased region" description="Basic and acidic residues" evidence="5">
    <location>
        <begin position="102"/>
        <end position="111"/>
    </location>
</feature>
<dbReference type="SUPFAM" id="SSF109805">
    <property type="entry name" value="Phenylalanine zipper"/>
    <property type="match status" value="1"/>
</dbReference>
<dbReference type="FunFam" id="3.30.505.10:FF:000008">
    <property type="entry name" value="SH2B adapter protein 1 isoform 2"/>
    <property type="match status" value="1"/>
</dbReference>
<organism evidence="8 9">
    <name type="scientific">Littorina saxatilis</name>
    <dbReference type="NCBI Taxonomy" id="31220"/>
    <lineage>
        <taxon>Eukaryota</taxon>
        <taxon>Metazoa</taxon>
        <taxon>Spiralia</taxon>
        <taxon>Lophotrochozoa</taxon>
        <taxon>Mollusca</taxon>
        <taxon>Gastropoda</taxon>
        <taxon>Caenogastropoda</taxon>
        <taxon>Littorinimorpha</taxon>
        <taxon>Littorinoidea</taxon>
        <taxon>Littorinidae</taxon>
        <taxon>Littorina</taxon>
    </lineage>
</organism>
<dbReference type="PROSITE" id="PS50003">
    <property type="entry name" value="PH_DOMAIN"/>
    <property type="match status" value="1"/>
</dbReference>
<feature type="domain" description="SH2" evidence="6">
    <location>
        <begin position="411"/>
        <end position="516"/>
    </location>
</feature>
<dbReference type="InterPro" id="IPR011993">
    <property type="entry name" value="PH-like_dom_sf"/>
</dbReference>
<keyword evidence="9" id="KW-1185">Reference proteome</keyword>
<dbReference type="InterPro" id="IPR036860">
    <property type="entry name" value="SH2_dom_sf"/>
</dbReference>
<gene>
    <name evidence="8" type="ORF">V1264_021516</name>
</gene>
<sequence length="600" mass="66886">MHSMATVVNGERAGELATADFCERHASSSAQNFVRDFLAFDRNTPAVGRSRDPYDYANKFTEFFLHHFDMELKRSSFVGDSFAEVNNSTQQEPTNRAQEVSRTIRETRNGETDDYSDQESSPERGVSPARKNTKGILRRFSFKNIRKSRLFKQTSDEMDGSDPHHHHHHNRKHTKHKDKKDRARMALGDSEHSFIKKEGIVNVLMPGDDSRGKSRWDKTRLVLLKTTGGYLLEFFSPPKSVKPKNGLFCLLIQQVRETSALEMPDRENTLVLKGEGPLEYVIEAPDATELRLWIHAIQHVIAPPPESVSSEEVAMRPRLPTAPSGSIERKETSQITPAQRSSSQGSLGNSTPDIPPRPTGRPWSMVHSHDLLSSHNHSNSDVAGSPRYDSSFEQDTNGEGSIDVRLREYPWFHGTLSRADAAQLVLQQGPSGHGVFLVRKSETRTGEYVLTFNFQGRAKHLRMTINSDRKCRVQHLWFETIFDMLEHFRTHPIPLESGGTSDVTLTDYIVAMERPRTPTTTSRNGSRGSSGGGSGGGAAGGAGAMRNSLSAHHGIDNRDVVVVSGSVRSRTSSIENVVREQTNGAQQHGARAVDNHYSFV</sequence>
<dbReference type="GO" id="GO:0005068">
    <property type="term" value="F:transmembrane receptor protein tyrosine kinase adaptor activity"/>
    <property type="evidence" value="ECO:0007669"/>
    <property type="project" value="TreeGrafter"/>
</dbReference>
<dbReference type="GO" id="GO:0035556">
    <property type="term" value="P:intracellular signal transduction"/>
    <property type="evidence" value="ECO:0007669"/>
    <property type="project" value="TreeGrafter"/>
</dbReference>
<dbReference type="InterPro" id="IPR001849">
    <property type="entry name" value="PH_domain"/>
</dbReference>
<name>A0AAN9FVN2_9CAEN</name>
<feature type="compositionally biased region" description="Polar residues" evidence="5">
    <location>
        <begin position="333"/>
        <end position="352"/>
    </location>
</feature>
<dbReference type="SUPFAM" id="SSF55550">
    <property type="entry name" value="SH2 domain"/>
    <property type="match status" value="1"/>
</dbReference>
<dbReference type="SMART" id="SM00252">
    <property type="entry name" value="SH2"/>
    <property type="match status" value="1"/>
</dbReference>
<evidence type="ECO:0000256" key="1">
    <source>
        <dbReference type="ARBA" id="ARBA00010220"/>
    </source>
</evidence>
<dbReference type="Gene3D" id="2.30.29.30">
    <property type="entry name" value="Pleckstrin-homology domain (PH domain)/Phosphotyrosine-binding domain (PTB)"/>
    <property type="match status" value="1"/>
</dbReference>
<dbReference type="GO" id="GO:0005886">
    <property type="term" value="C:plasma membrane"/>
    <property type="evidence" value="ECO:0007669"/>
    <property type="project" value="TreeGrafter"/>
</dbReference>
<dbReference type="InterPro" id="IPR035057">
    <property type="entry name" value="SH2B1_SH2"/>
</dbReference>
<dbReference type="Pfam" id="PF00017">
    <property type="entry name" value="SH2"/>
    <property type="match status" value="1"/>
</dbReference>
<dbReference type="InterPro" id="IPR015012">
    <property type="entry name" value="Phe_ZIP"/>
</dbReference>
<feature type="compositionally biased region" description="Basic residues" evidence="5">
    <location>
        <begin position="164"/>
        <end position="179"/>
    </location>
</feature>
<evidence type="ECO:0000259" key="7">
    <source>
        <dbReference type="PROSITE" id="PS50003"/>
    </source>
</evidence>
<dbReference type="CDD" id="cd10346">
    <property type="entry name" value="SH2_SH2B_family"/>
    <property type="match status" value="1"/>
</dbReference>
<feature type="region of interest" description="Disordered" evidence="5">
    <location>
        <begin position="85"/>
        <end position="132"/>
    </location>
</feature>
<evidence type="ECO:0000256" key="2">
    <source>
        <dbReference type="ARBA" id="ARBA00022553"/>
    </source>
</evidence>
<evidence type="ECO:0000256" key="5">
    <source>
        <dbReference type="SAM" id="MobiDB-lite"/>
    </source>
</evidence>
<dbReference type="Proteomes" id="UP001374579">
    <property type="component" value="Unassembled WGS sequence"/>
</dbReference>
<keyword evidence="2" id="KW-0597">Phosphoprotein</keyword>
<dbReference type="PANTHER" id="PTHR10872">
    <property type="entry name" value="SH2B ADAPTER PROTEIN"/>
    <property type="match status" value="1"/>
</dbReference>
<feature type="region of interest" description="Disordered" evidence="5">
    <location>
        <begin position="513"/>
        <end position="551"/>
    </location>
</feature>
<dbReference type="PRINTS" id="PR00401">
    <property type="entry name" value="SH2DOMAIN"/>
</dbReference>
<dbReference type="AlphaFoldDB" id="A0AAN9FVN2"/>
<dbReference type="Gene3D" id="3.30.505.10">
    <property type="entry name" value="SH2 domain"/>
    <property type="match status" value="1"/>
</dbReference>
<evidence type="ECO:0000256" key="3">
    <source>
        <dbReference type="ARBA" id="ARBA00022999"/>
    </source>
</evidence>
<dbReference type="CDD" id="cd01231">
    <property type="entry name" value="PH_SH2B_family"/>
    <property type="match status" value="1"/>
</dbReference>
<feature type="compositionally biased region" description="Gly residues" evidence="5">
    <location>
        <begin position="528"/>
        <end position="543"/>
    </location>
</feature>
<accession>A0AAN9FVN2</accession>
<dbReference type="SUPFAM" id="SSF50729">
    <property type="entry name" value="PH domain-like"/>
    <property type="match status" value="1"/>
</dbReference>
<feature type="domain" description="PH" evidence="7">
    <location>
        <begin position="194"/>
        <end position="302"/>
    </location>
</feature>
<protein>
    <recommendedName>
        <fullName evidence="10">SH2B adapter protein 1</fullName>
    </recommendedName>
</protein>
<feature type="compositionally biased region" description="Polar residues" evidence="5">
    <location>
        <begin position="85"/>
        <end position="101"/>
    </location>
</feature>
<keyword evidence="3 4" id="KW-0727">SH2 domain</keyword>
<feature type="region of interest" description="Disordered" evidence="5">
    <location>
        <begin position="581"/>
        <end position="600"/>
    </location>
</feature>
<dbReference type="Pfam" id="PF08916">
    <property type="entry name" value="Phe_ZIP"/>
    <property type="match status" value="1"/>
</dbReference>
<feature type="region of interest" description="Disordered" evidence="5">
    <location>
        <begin position="305"/>
        <end position="399"/>
    </location>
</feature>
<dbReference type="PROSITE" id="PS50001">
    <property type="entry name" value="SH2"/>
    <property type="match status" value="1"/>
</dbReference>
<dbReference type="SMART" id="SM00233">
    <property type="entry name" value="PH"/>
    <property type="match status" value="1"/>
</dbReference>
<reference evidence="8 9" key="1">
    <citation type="submission" date="2024-02" db="EMBL/GenBank/DDBJ databases">
        <title>Chromosome-scale genome assembly of the rough periwinkle Littorina saxatilis.</title>
        <authorList>
            <person name="De Jode A."/>
            <person name="Faria R."/>
            <person name="Formenti G."/>
            <person name="Sims Y."/>
            <person name="Smith T.P."/>
            <person name="Tracey A."/>
            <person name="Wood J.M.D."/>
            <person name="Zagrodzka Z.B."/>
            <person name="Johannesson K."/>
            <person name="Butlin R.K."/>
            <person name="Leder E.H."/>
        </authorList>
    </citation>
    <scope>NUCLEOTIDE SEQUENCE [LARGE SCALE GENOMIC DNA]</scope>
    <source>
        <strain evidence="8">Snail1</strain>
        <tissue evidence="8">Muscle</tissue>
    </source>
</reference>
<evidence type="ECO:0008006" key="10">
    <source>
        <dbReference type="Google" id="ProtNLM"/>
    </source>
</evidence>
<comment type="caution">
    <text evidence="8">The sequence shown here is derived from an EMBL/GenBank/DDBJ whole genome shotgun (WGS) entry which is preliminary data.</text>
</comment>
<dbReference type="Pfam" id="PF00169">
    <property type="entry name" value="PH"/>
    <property type="match status" value="1"/>
</dbReference>
<dbReference type="InterPro" id="IPR030523">
    <property type="entry name" value="SH2B"/>
</dbReference>